<name>A0A2U1AZC2_9BACT</name>
<evidence type="ECO:0000313" key="2">
    <source>
        <dbReference type="Proteomes" id="UP000245466"/>
    </source>
</evidence>
<dbReference type="RefSeq" id="WP_116542833.1">
    <property type="nucleotide sequence ID" value="NZ_QEKI01000004.1"/>
</dbReference>
<evidence type="ECO:0008006" key="3">
    <source>
        <dbReference type="Google" id="ProtNLM"/>
    </source>
</evidence>
<comment type="caution">
    <text evidence="1">The sequence shown here is derived from an EMBL/GenBank/DDBJ whole genome shotgun (WGS) entry which is preliminary data.</text>
</comment>
<proteinExistence type="predicted"/>
<organism evidence="1 2">
    <name type="scientific">Pontibacter virosus</name>
    <dbReference type="NCBI Taxonomy" id="1765052"/>
    <lineage>
        <taxon>Bacteria</taxon>
        <taxon>Pseudomonadati</taxon>
        <taxon>Bacteroidota</taxon>
        <taxon>Cytophagia</taxon>
        <taxon>Cytophagales</taxon>
        <taxon>Hymenobacteraceae</taxon>
        <taxon>Pontibacter</taxon>
    </lineage>
</organism>
<dbReference type="EMBL" id="QEKI01000004">
    <property type="protein sequence ID" value="PVY41784.1"/>
    <property type="molecule type" value="Genomic_DNA"/>
</dbReference>
<sequence length="150" mass="16052">MKNLFFVATLLCLLLSCSKEDLGTVNAMLGQEIKLKEGQAALYNNSGPEAVHIVRLMVEHVSDSRCPSDVVCVTYGRVEVKLRVETGEGIGETITMCLGDCAGGSKSEDAAVVVIGAIPYTIRLLGVAPLPSTKDKSSKTKEVQLVLERL</sequence>
<protein>
    <recommendedName>
        <fullName evidence="3">Lipoprotein</fullName>
    </recommendedName>
</protein>
<gene>
    <name evidence="1" type="ORF">C8E01_104155</name>
</gene>
<keyword evidence="2" id="KW-1185">Reference proteome</keyword>
<dbReference type="OrthoDB" id="163809at2"/>
<dbReference type="PROSITE" id="PS51257">
    <property type="entry name" value="PROKAR_LIPOPROTEIN"/>
    <property type="match status" value="1"/>
</dbReference>
<reference evidence="1 2" key="1">
    <citation type="submission" date="2018-04" db="EMBL/GenBank/DDBJ databases">
        <title>Genomic Encyclopedia of Type Strains, Phase IV (KMG-IV): sequencing the most valuable type-strain genomes for metagenomic binning, comparative biology and taxonomic classification.</title>
        <authorList>
            <person name="Goeker M."/>
        </authorList>
    </citation>
    <scope>NUCLEOTIDE SEQUENCE [LARGE SCALE GENOMIC DNA]</scope>
    <source>
        <strain evidence="1 2">DSM 100231</strain>
    </source>
</reference>
<evidence type="ECO:0000313" key="1">
    <source>
        <dbReference type="EMBL" id="PVY41784.1"/>
    </source>
</evidence>
<accession>A0A2U1AZC2</accession>
<dbReference type="AlphaFoldDB" id="A0A2U1AZC2"/>
<dbReference type="Proteomes" id="UP000245466">
    <property type="component" value="Unassembled WGS sequence"/>
</dbReference>